<accession>A0A0W7WKD9</accession>
<sequence>MWLSDRRTLLLAALALGACGFTPVYGPQGSGGTLVDSVLLPEPGRPESYLFNRRFEERLGRAPATAPYRLTLQLQTTEQGIGSTSAGSTTRFRVIGRAFYTLTDTATEAVLAEGRTNAFTGYSTTGSTVATLAAERDATERLMVLLADQVIDHLLLETAAEAG</sequence>
<dbReference type="GO" id="GO:0019867">
    <property type="term" value="C:outer membrane"/>
    <property type="evidence" value="ECO:0007669"/>
    <property type="project" value="InterPro"/>
</dbReference>
<dbReference type="Gene3D" id="3.30.160.150">
    <property type="entry name" value="Lipoprotein like domain"/>
    <property type="match status" value="1"/>
</dbReference>
<reference evidence="1 2" key="1">
    <citation type="submission" date="2015-12" db="EMBL/GenBank/DDBJ databases">
        <authorList>
            <person name="Shamseldin A."/>
            <person name="Moawad H."/>
            <person name="Abd El-Rahim W.M."/>
            <person name="Sadowsky M.J."/>
        </authorList>
    </citation>
    <scope>NUCLEOTIDE SEQUENCE [LARGE SCALE GENOMIC DNA]</scope>
    <source>
        <strain evidence="1 2">SJ5A-1</strain>
    </source>
</reference>
<dbReference type="Pfam" id="PF04390">
    <property type="entry name" value="LptE"/>
    <property type="match status" value="1"/>
</dbReference>
<dbReference type="InterPro" id="IPR007485">
    <property type="entry name" value="LPS_assembly_LptE"/>
</dbReference>
<dbReference type="RefSeq" id="WP_058861739.1">
    <property type="nucleotide sequence ID" value="NZ_LPXO01000004.1"/>
</dbReference>
<name>A0A0W7WKD9_9RHOB</name>
<dbReference type="OrthoDB" id="7629596at2"/>
<dbReference type="Proteomes" id="UP000054396">
    <property type="component" value="Unassembled WGS sequence"/>
</dbReference>
<dbReference type="EMBL" id="LPXO01000004">
    <property type="protein sequence ID" value="KUF11075.1"/>
    <property type="molecule type" value="Genomic_DNA"/>
</dbReference>
<evidence type="ECO:0008006" key="3">
    <source>
        <dbReference type="Google" id="ProtNLM"/>
    </source>
</evidence>
<evidence type="ECO:0000313" key="2">
    <source>
        <dbReference type="Proteomes" id="UP000054396"/>
    </source>
</evidence>
<gene>
    <name evidence="1" type="ORF">AVJ23_08435</name>
</gene>
<dbReference type="AlphaFoldDB" id="A0A0W7WKD9"/>
<evidence type="ECO:0000313" key="1">
    <source>
        <dbReference type="EMBL" id="KUF11075.1"/>
    </source>
</evidence>
<organism evidence="1 2">
    <name type="scientific">Pseudoponticoccus marisrubri</name>
    <dbReference type="NCBI Taxonomy" id="1685382"/>
    <lineage>
        <taxon>Bacteria</taxon>
        <taxon>Pseudomonadati</taxon>
        <taxon>Pseudomonadota</taxon>
        <taxon>Alphaproteobacteria</taxon>
        <taxon>Rhodobacterales</taxon>
        <taxon>Roseobacteraceae</taxon>
        <taxon>Pseudoponticoccus</taxon>
    </lineage>
</organism>
<dbReference type="STRING" id="1685382.AVJ23_08435"/>
<keyword evidence="2" id="KW-1185">Reference proteome</keyword>
<comment type="caution">
    <text evidence="1">The sequence shown here is derived from an EMBL/GenBank/DDBJ whole genome shotgun (WGS) entry which is preliminary data.</text>
</comment>
<dbReference type="PROSITE" id="PS51257">
    <property type="entry name" value="PROKAR_LIPOPROTEIN"/>
    <property type="match status" value="1"/>
</dbReference>
<protein>
    <recommendedName>
        <fullName evidence="3">LPS-assembly lipoprotein</fullName>
    </recommendedName>
</protein>
<proteinExistence type="predicted"/>
<dbReference type="GO" id="GO:0043165">
    <property type="term" value="P:Gram-negative-bacterium-type cell outer membrane assembly"/>
    <property type="evidence" value="ECO:0007669"/>
    <property type="project" value="InterPro"/>
</dbReference>